<dbReference type="PANTHER" id="PTHR33204:SF37">
    <property type="entry name" value="HTH-TYPE TRANSCRIPTIONAL REGULATOR YODB"/>
    <property type="match status" value="1"/>
</dbReference>
<feature type="domain" description="HTH hxlR-type" evidence="4">
    <location>
        <begin position="57"/>
        <end position="155"/>
    </location>
</feature>
<dbReference type="HOGENOM" id="CLU_111585_2_0_6"/>
<dbReference type="SUPFAM" id="SSF46785">
    <property type="entry name" value="Winged helix' DNA-binding domain"/>
    <property type="match status" value="1"/>
</dbReference>
<keyword evidence="3" id="KW-0804">Transcription</keyword>
<dbReference type="AlphaFoldDB" id="F4T820"/>
<dbReference type="GO" id="GO:0003677">
    <property type="term" value="F:DNA binding"/>
    <property type="evidence" value="ECO:0007669"/>
    <property type="project" value="UniProtKB-KW"/>
</dbReference>
<evidence type="ECO:0000256" key="1">
    <source>
        <dbReference type="ARBA" id="ARBA00023015"/>
    </source>
</evidence>
<evidence type="ECO:0000256" key="3">
    <source>
        <dbReference type="ARBA" id="ARBA00023163"/>
    </source>
</evidence>
<reference evidence="5 6" key="1">
    <citation type="submission" date="2010-01" db="EMBL/GenBank/DDBJ databases">
        <title>The Genome Sequence of Escherichia coli M605.</title>
        <authorList>
            <consortium name="The Broad Institute Genome Sequencing Platform"/>
            <consortium name="The Broad Institute Genome Sequencing Center for Infectious Disease"/>
            <person name="Feldgarden M."/>
            <person name="Gordon D.M."/>
            <person name="Johnson J.R."/>
            <person name="Johnston B.D."/>
            <person name="Young S."/>
            <person name="Zeng Q."/>
            <person name="Koehrsen M."/>
            <person name="Alvarado L."/>
            <person name="Berlin A.M."/>
            <person name="Borenstein D."/>
            <person name="Chapman S.B."/>
            <person name="Chen Z."/>
            <person name="Engels R."/>
            <person name="Freedman E."/>
            <person name="Gellesch M."/>
            <person name="Goldberg J."/>
            <person name="Griggs A."/>
            <person name="Gujja S."/>
            <person name="Heilman E.R."/>
            <person name="Heiman D.I."/>
            <person name="Hepburn T.A."/>
            <person name="Howarth C."/>
            <person name="Jen D."/>
            <person name="Larson L."/>
            <person name="Lewis B."/>
            <person name="Mehta T."/>
            <person name="Park D."/>
            <person name="Pearson M."/>
            <person name="Richards J."/>
            <person name="Roberts A."/>
            <person name="Saif S."/>
            <person name="Shea T.D."/>
            <person name="Shenoy N."/>
            <person name="Sisk P."/>
            <person name="Stolte C."/>
            <person name="Sykes S.N."/>
            <person name="Walk T."/>
            <person name="White J."/>
            <person name="Yandava C."/>
            <person name="Haas B."/>
            <person name="Henn M.R."/>
            <person name="Nusbaum C."/>
            <person name="Birren B."/>
        </authorList>
    </citation>
    <scope>NUCLEOTIDE SEQUENCE [LARGE SCALE GENOMIC DNA]</scope>
    <source>
        <strain evidence="5 6">M605</strain>
    </source>
</reference>
<accession>F4T820</accession>
<proteinExistence type="predicted"/>
<dbReference type="InterPro" id="IPR002577">
    <property type="entry name" value="HTH_HxlR"/>
</dbReference>
<gene>
    <name evidence="5" type="ORF">ECIG_03156</name>
</gene>
<dbReference type="Proteomes" id="UP000004710">
    <property type="component" value="Unassembled WGS sequence"/>
</dbReference>
<evidence type="ECO:0000313" key="6">
    <source>
        <dbReference type="Proteomes" id="UP000004710"/>
    </source>
</evidence>
<dbReference type="PANTHER" id="PTHR33204">
    <property type="entry name" value="TRANSCRIPTIONAL REGULATOR, MARR FAMILY"/>
    <property type="match status" value="1"/>
</dbReference>
<keyword evidence="2" id="KW-0238">DNA-binding</keyword>
<evidence type="ECO:0000259" key="4">
    <source>
        <dbReference type="PROSITE" id="PS51118"/>
    </source>
</evidence>
<evidence type="ECO:0000256" key="2">
    <source>
        <dbReference type="ARBA" id="ARBA00023125"/>
    </source>
</evidence>
<evidence type="ECO:0000313" key="5">
    <source>
        <dbReference type="EMBL" id="EGI12898.1"/>
    </source>
</evidence>
<protein>
    <recommendedName>
        <fullName evidence="4">HTH hxlR-type domain-containing protein</fullName>
    </recommendedName>
</protein>
<dbReference type="Gene3D" id="1.10.10.10">
    <property type="entry name" value="Winged helix-like DNA-binding domain superfamily/Winged helix DNA-binding domain"/>
    <property type="match status" value="1"/>
</dbReference>
<dbReference type="InterPro" id="IPR036390">
    <property type="entry name" value="WH_DNA-bd_sf"/>
</dbReference>
<sequence>MAPVIAIMGSLHRFVLCLNTLTLKLTFSKYIQKGKYEMSQVSLSQQLKEGNLFAEQCPSREVLKHVTSRWGVLILVALREGTHRFSDLRRKMGGVSEKMLAQSLQALEQDGFLNRIAYPVVPPHVEYSLTPLGEQVSEKVAALADWIELNLPEVLAVRDERAA</sequence>
<dbReference type="PROSITE" id="PS51118">
    <property type="entry name" value="HTH_HXLR"/>
    <property type="match status" value="1"/>
</dbReference>
<dbReference type="EMBL" id="GL883932">
    <property type="protein sequence ID" value="EGI12898.1"/>
    <property type="molecule type" value="Genomic_DNA"/>
</dbReference>
<name>F4T820_ECOLX</name>
<organism evidence="5 6">
    <name type="scientific">Escherichia coli M605</name>
    <dbReference type="NCBI Taxonomy" id="656417"/>
    <lineage>
        <taxon>Bacteria</taxon>
        <taxon>Pseudomonadati</taxon>
        <taxon>Pseudomonadota</taxon>
        <taxon>Gammaproteobacteria</taxon>
        <taxon>Enterobacterales</taxon>
        <taxon>Enterobacteriaceae</taxon>
        <taxon>Escherichia</taxon>
    </lineage>
</organism>
<keyword evidence="1" id="KW-0805">Transcription regulation</keyword>
<dbReference type="Pfam" id="PF01638">
    <property type="entry name" value="HxlR"/>
    <property type="match status" value="1"/>
</dbReference>
<dbReference type="InterPro" id="IPR036388">
    <property type="entry name" value="WH-like_DNA-bd_sf"/>
</dbReference>